<dbReference type="SUPFAM" id="SSF56349">
    <property type="entry name" value="DNA breaking-rejoining enzymes"/>
    <property type="match status" value="1"/>
</dbReference>
<dbReference type="Pfam" id="PF00589">
    <property type="entry name" value="Phage_integrase"/>
    <property type="match status" value="1"/>
</dbReference>
<dbReference type="Proteomes" id="UP001501578">
    <property type="component" value="Unassembled WGS sequence"/>
</dbReference>
<evidence type="ECO:0000259" key="2">
    <source>
        <dbReference type="PROSITE" id="PS51898"/>
    </source>
</evidence>
<keyword evidence="4" id="KW-1185">Reference proteome</keyword>
<accession>A0ABP3Z5U1</accession>
<dbReference type="Gene3D" id="1.10.443.10">
    <property type="entry name" value="Intergrase catalytic core"/>
    <property type="match status" value="1"/>
</dbReference>
<keyword evidence="1" id="KW-0233">DNA recombination</keyword>
<dbReference type="InterPro" id="IPR011010">
    <property type="entry name" value="DNA_brk_join_enz"/>
</dbReference>
<comment type="caution">
    <text evidence="3">The sequence shown here is derived from an EMBL/GenBank/DDBJ whole genome shotgun (WGS) entry which is preliminary data.</text>
</comment>
<dbReference type="InterPro" id="IPR002104">
    <property type="entry name" value="Integrase_catalytic"/>
</dbReference>
<organism evidence="3 4">
    <name type="scientific">Nonomuraea longicatena</name>
    <dbReference type="NCBI Taxonomy" id="83682"/>
    <lineage>
        <taxon>Bacteria</taxon>
        <taxon>Bacillati</taxon>
        <taxon>Actinomycetota</taxon>
        <taxon>Actinomycetes</taxon>
        <taxon>Streptosporangiales</taxon>
        <taxon>Streptosporangiaceae</taxon>
        <taxon>Nonomuraea</taxon>
    </lineage>
</organism>
<sequence length="122" mass="13511">MTSIAKAVPARFKAMVIMAAGTGMRWSELAGLTVDRVDFLRRVVKVDRQSARDRKDGLFIPPKTKASNRTIPLPRLVIDALAVHIAAYGISDPEGLIFTSAQGKPLNYQNWRPRKHENGLVS</sequence>
<dbReference type="EMBL" id="BAAAHQ010000002">
    <property type="protein sequence ID" value="GAA0915666.1"/>
    <property type="molecule type" value="Genomic_DNA"/>
</dbReference>
<proteinExistence type="predicted"/>
<protein>
    <recommendedName>
        <fullName evidence="2">Tyr recombinase domain-containing protein</fullName>
    </recommendedName>
</protein>
<feature type="domain" description="Tyr recombinase" evidence="2">
    <location>
        <begin position="1"/>
        <end position="122"/>
    </location>
</feature>
<evidence type="ECO:0000313" key="3">
    <source>
        <dbReference type="EMBL" id="GAA0915666.1"/>
    </source>
</evidence>
<name>A0ABP3Z5U1_9ACTN</name>
<dbReference type="PROSITE" id="PS51898">
    <property type="entry name" value="TYR_RECOMBINASE"/>
    <property type="match status" value="1"/>
</dbReference>
<evidence type="ECO:0000256" key="1">
    <source>
        <dbReference type="ARBA" id="ARBA00023172"/>
    </source>
</evidence>
<reference evidence="4" key="1">
    <citation type="journal article" date="2019" name="Int. J. Syst. Evol. Microbiol.">
        <title>The Global Catalogue of Microorganisms (GCM) 10K type strain sequencing project: providing services to taxonomists for standard genome sequencing and annotation.</title>
        <authorList>
            <consortium name="The Broad Institute Genomics Platform"/>
            <consortium name="The Broad Institute Genome Sequencing Center for Infectious Disease"/>
            <person name="Wu L."/>
            <person name="Ma J."/>
        </authorList>
    </citation>
    <scope>NUCLEOTIDE SEQUENCE [LARGE SCALE GENOMIC DNA]</scope>
    <source>
        <strain evidence="4">JCM 11136</strain>
    </source>
</reference>
<dbReference type="InterPro" id="IPR013762">
    <property type="entry name" value="Integrase-like_cat_sf"/>
</dbReference>
<gene>
    <name evidence="3" type="ORF">GCM10009560_10270</name>
</gene>
<evidence type="ECO:0000313" key="4">
    <source>
        <dbReference type="Proteomes" id="UP001501578"/>
    </source>
</evidence>
<dbReference type="RefSeq" id="WP_343948517.1">
    <property type="nucleotide sequence ID" value="NZ_BAAAHQ010000002.1"/>
</dbReference>